<dbReference type="PANTHER" id="PTHR43490">
    <property type="entry name" value="(+)-NEOMENTHOL DEHYDROGENASE"/>
    <property type="match status" value="1"/>
</dbReference>
<dbReference type="PRINTS" id="PR00080">
    <property type="entry name" value="SDRFAMILY"/>
</dbReference>
<dbReference type="GeneID" id="54563776"/>
<dbReference type="EMBL" id="ML993587">
    <property type="protein sequence ID" value="KAF2169878.1"/>
    <property type="molecule type" value="Genomic_DNA"/>
</dbReference>
<keyword evidence="2" id="KW-0521">NADP</keyword>
<dbReference type="PROSITE" id="PS00061">
    <property type="entry name" value="ADH_SHORT"/>
    <property type="match status" value="1"/>
</dbReference>
<dbReference type="OrthoDB" id="191139at2759"/>
<dbReference type="AlphaFoldDB" id="A0A6A6CUL6"/>
<evidence type="ECO:0000256" key="3">
    <source>
        <dbReference type="ARBA" id="ARBA00023002"/>
    </source>
</evidence>
<evidence type="ECO:0000256" key="2">
    <source>
        <dbReference type="ARBA" id="ARBA00022857"/>
    </source>
</evidence>
<evidence type="ECO:0008006" key="7">
    <source>
        <dbReference type="Google" id="ProtNLM"/>
    </source>
</evidence>
<proteinExistence type="inferred from homology"/>
<evidence type="ECO:0000313" key="6">
    <source>
        <dbReference type="Proteomes" id="UP000799537"/>
    </source>
</evidence>
<evidence type="ECO:0000313" key="5">
    <source>
        <dbReference type="EMBL" id="KAF2169878.1"/>
    </source>
</evidence>
<dbReference type="GO" id="GO:0016491">
    <property type="term" value="F:oxidoreductase activity"/>
    <property type="evidence" value="ECO:0007669"/>
    <property type="project" value="UniProtKB-KW"/>
</dbReference>
<protein>
    <recommendedName>
        <fullName evidence="7">NAD(P)-binding protein</fullName>
    </recommendedName>
</protein>
<dbReference type="SUPFAM" id="SSF51735">
    <property type="entry name" value="NAD(P)-binding Rossmann-fold domains"/>
    <property type="match status" value="1"/>
</dbReference>
<dbReference type="PRINTS" id="PR00081">
    <property type="entry name" value="GDHRDH"/>
</dbReference>
<dbReference type="GO" id="GO:0016020">
    <property type="term" value="C:membrane"/>
    <property type="evidence" value="ECO:0007669"/>
    <property type="project" value="TreeGrafter"/>
</dbReference>
<dbReference type="RefSeq" id="XP_033670767.1">
    <property type="nucleotide sequence ID" value="XM_033810504.1"/>
</dbReference>
<dbReference type="InterPro" id="IPR020904">
    <property type="entry name" value="Sc_DH/Rdtase_CS"/>
</dbReference>
<accession>A0A6A6CUL6</accession>
<gene>
    <name evidence="5" type="ORF">M409DRAFT_36108</name>
</gene>
<sequence length="244" mass="26178">MATKVILTTGANRGIGFSIVQALAQRSSDLTLLVASRSKDNANEAVSQLQGLGLKADVQPIELDVTDDVSIKGAVEEVKANYGKLDVLINNAGIAGKIAEDNSDFREMYQKILNTNVTSVGLVSTLFLPLLREAKDPRIVNVSSARGSLTLVTTGKNPPTAFIPYSVSKAALNLLTVELSHTHPDIEFQAVNPGWCKTGFNGFRGPKDPLEGAQSAAELALAPKGQYKPGFWAWENNAMEEVPW</sequence>
<reference evidence="5" key="1">
    <citation type="journal article" date="2020" name="Stud. Mycol.">
        <title>101 Dothideomycetes genomes: a test case for predicting lifestyles and emergence of pathogens.</title>
        <authorList>
            <person name="Haridas S."/>
            <person name="Albert R."/>
            <person name="Binder M."/>
            <person name="Bloem J."/>
            <person name="Labutti K."/>
            <person name="Salamov A."/>
            <person name="Andreopoulos B."/>
            <person name="Baker S."/>
            <person name="Barry K."/>
            <person name="Bills G."/>
            <person name="Bluhm B."/>
            <person name="Cannon C."/>
            <person name="Castanera R."/>
            <person name="Culley D."/>
            <person name="Daum C."/>
            <person name="Ezra D."/>
            <person name="Gonzalez J."/>
            <person name="Henrissat B."/>
            <person name="Kuo A."/>
            <person name="Liang C."/>
            <person name="Lipzen A."/>
            <person name="Lutzoni F."/>
            <person name="Magnuson J."/>
            <person name="Mondo S."/>
            <person name="Nolan M."/>
            <person name="Ohm R."/>
            <person name="Pangilinan J."/>
            <person name="Park H.-J."/>
            <person name="Ramirez L."/>
            <person name="Alfaro M."/>
            <person name="Sun H."/>
            <person name="Tritt A."/>
            <person name="Yoshinaga Y."/>
            <person name="Zwiers L.-H."/>
            <person name="Turgeon B."/>
            <person name="Goodwin S."/>
            <person name="Spatafora J."/>
            <person name="Crous P."/>
            <person name="Grigoriev I."/>
        </authorList>
    </citation>
    <scope>NUCLEOTIDE SEQUENCE</scope>
    <source>
        <strain evidence="5">ATCC 36951</strain>
    </source>
</reference>
<dbReference type="InterPro" id="IPR036291">
    <property type="entry name" value="NAD(P)-bd_dom_sf"/>
</dbReference>
<evidence type="ECO:0000256" key="1">
    <source>
        <dbReference type="ARBA" id="ARBA00006484"/>
    </source>
</evidence>
<evidence type="ECO:0000256" key="4">
    <source>
        <dbReference type="RuleBase" id="RU000363"/>
    </source>
</evidence>
<comment type="similarity">
    <text evidence="1 4">Belongs to the short-chain dehydrogenases/reductases (SDR) family.</text>
</comment>
<dbReference type="PANTHER" id="PTHR43490:SF99">
    <property type="entry name" value="SHORT-CHAIN DEHYDROGENASE_REDUCTASE"/>
    <property type="match status" value="1"/>
</dbReference>
<dbReference type="InterPro" id="IPR002347">
    <property type="entry name" value="SDR_fam"/>
</dbReference>
<name>A0A6A6CUL6_ZASCE</name>
<keyword evidence="6" id="KW-1185">Reference proteome</keyword>
<keyword evidence="3" id="KW-0560">Oxidoreductase</keyword>
<dbReference type="Gene3D" id="3.40.50.720">
    <property type="entry name" value="NAD(P)-binding Rossmann-like Domain"/>
    <property type="match status" value="1"/>
</dbReference>
<dbReference type="Pfam" id="PF00106">
    <property type="entry name" value="adh_short"/>
    <property type="match status" value="1"/>
</dbReference>
<dbReference type="Proteomes" id="UP000799537">
    <property type="component" value="Unassembled WGS sequence"/>
</dbReference>
<organism evidence="5 6">
    <name type="scientific">Zasmidium cellare ATCC 36951</name>
    <dbReference type="NCBI Taxonomy" id="1080233"/>
    <lineage>
        <taxon>Eukaryota</taxon>
        <taxon>Fungi</taxon>
        <taxon>Dikarya</taxon>
        <taxon>Ascomycota</taxon>
        <taxon>Pezizomycotina</taxon>
        <taxon>Dothideomycetes</taxon>
        <taxon>Dothideomycetidae</taxon>
        <taxon>Mycosphaerellales</taxon>
        <taxon>Mycosphaerellaceae</taxon>
        <taxon>Zasmidium</taxon>
    </lineage>
</organism>